<dbReference type="Gene3D" id="3.30.470.10">
    <property type="match status" value="1"/>
</dbReference>
<accession>A0ABX2LLS1</accession>
<evidence type="ECO:0000313" key="1">
    <source>
        <dbReference type="EMBL" id="NUI82722.1"/>
    </source>
</evidence>
<dbReference type="GO" id="GO:0008483">
    <property type="term" value="F:transaminase activity"/>
    <property type="evidence" value="ECO:0007669"/>
    <property type="project" value="UniProtKB-KW"/>
</dbReference>
<dbReference type="EMBL" id="JABVEG010000004">
    <property type="protein sequence ID" value="NUI82722.1"/>
    <property type="molecule type" value="Genomic_DNA"/>
</dbReference>
<keyword evidence="1" id="KW-0808">Transferase</keyword>
<protein>
    <submittedName>
        <fullName evidence="1">Aminotransferase class IV</fullName>
    </submittedName>
</protein>
<comment type="caution">
    <text evidence="1">The sequence shown here is derived from an EMBL/GenBank/DDBJ whole genome shotgun (WGS) entry which is preliminary data.</text>
</comment>
<dbReference type="Pfam" id="PF01063">
    <property type="entry name" value="Aminotran_4"/>
    <property type="match status" value="1"/>
</dbReference>
<name>A0ABX2LLS1_9STAP</name>
<dbReference type="Gene3D" id="3.20.10.10">
    <property type="entry name" value="D-amino Acid Aminotransferase, subunit A, domain 2"/>
    <property type="match status" value="1"/>
</dbReference>
<gene>
    <name evidence="1" type="ORF">HUN84_08295</name>
</gene>
<dbReference type="InterPro" id="IPR043132">
    <property type="entry name" value="BCAT-like_C"/>
</dbReference>
<dbReference type="RefSeq" id="WP_053029964.1">
    <property type="nucleotide sequence ID" value="NZ_CUEE01000004.1"/>
</dbReference>
<dbReference type="InterPro" id="IPR043131">
    <property type="entry name" value="BCAT-like_N"/>
</dbReference>
<dbReference type="Proteomes" id="UP000610527">
    <property type="component" value="Unassembled WGS sequence"/>
</dbReference>
<organism evidence="1 2">
    <name type="scientific">Staphylococcus borealis</name>
    <dbReference type="NCBI Taxonomy" id="2742203"/>
    <lineage>
        <taxon>Bacteria</taxon>
        <taxon>Bacillati</taxon>
        <taxon>Bacillota</taxon>
        <taxon>Bacilli</taxon>
        <taxon>Bacillales</taxon>
        <taxon>Staphylococcaceae</taxon>
        <taxon>Staphylococcus</taxon>
    </lineage>
</organism>
<keyword evidence="2" id="KW-1185">Reference proteome</keyword>
<proteinExistence type="predicted"/>
<dbReference type="InterPro" id="IPR036038">
    <property type="entry name" value="Aminotransferase-like"/>
</dbReference>
<keyword evidence="1" id="KW-0032">Aminotransferase</keyword>
<sequence>MKLFETMRLDNGKIPRLQYHMTRVQQSCDRLGYSFSKEVWMQRVNEVISHHPKGIYRLKIEIDKSGQIDHMIKPLPSKTLFTAKFKQAQSNCNDQYVINKTSQRQHLAHNHETDLVLLYDETGKILEFDIGNIMIEEAGVCYTPRYDHDFLLGCMRQSLLDQGKLVIKDYTKSELIDKIQKQQIRIYLLNSLREVADVSIYL</sequence>
<dbReference type="GeneID" id="74186325"/>
<reference evidence="1 2" key="1">
    <citation type="submission" date="2020-06" db="EMBL/GenBank/DDBJ databases">
        <title>Staphylococcus borealis sp. nov. -A novel member of the Staphylococcaceae family isolated from skin and blood in humans.</title>
        <authorList>
            <person name="Pain M."/>
            <person name="Wolden R."/>
            <person name="Jaen-Luchoro D."/>
            <person name="Salva-Serra F."/>
            <person name="Iglesias B.P."/>
            <person name="Karlsson R."/>
            <person name="Klingenberg C."/>
            <person name="Cavanagh J.P."/>
        </authorList>
    </citation>
    <scope>NUCLEOTIDE SEQUENCE [LARGE SCALE GENOMIC DNA]</scope>
    <source>
        <strain evidence="1 2">58-22</strain>
    </source>
</reference>
<dbReference type="InterPro" id="IPR001544">
    <property type="entry name" value="Aminotrans_IV"/>
</dbReference>
<evidence type="ECO:0000313" key="2">
    <source>
        <dbReference type="Proteomes" id="UP000610527"/>
    </source>
</evidence>
<dbReference type="SUPFAM" id="SSF56752">
    <property type="entry name" value="D-aminoacid aminotransferase-like PLP-dependent enzymes"/>
    <property type="match status" value="1"/>
</dbReference>